<gene>
    <name evidence="4" type="ORF">GJ744_009435</name>
</gene>
<dbReference type="AlphaFoldDB" id="A0A8H7AFR1"/>
<proteinExistence type="inferred from homology"/>
<keyword evidence="5" id="KW-1185">Reference proteome</keyword>
<dbReference type="EMBL" id="JAACFV010000056">
    <property type="protein sequence ID" value="KAF7508290.1"/>
    <property type="molecule type" value="Genomic_DNA"/>
</dbReference>
<dbReference type="GO" id="GO:0004305">
    <property type="term" value="F:ethanolamine kinase activity"/>
    <property type="evidence" value="ECO:0007669"/>
    <property type="project" value="UniProtKB-EC"/>
</dbReference>
<dbReference type="PANTHER" id="PTHR22603">
    <property type="entry name" value="CHOLINE/ETHANOALAMINE KINASE"/>
    <property type="match status" value="1"/>
</dbReference>
<dbReference type="GO" id="GO:0005737">
    <property type="term" value="C:cytoplasm"/>
    <property type="evidence" value="ECO:0007669"/>
    <property type="project" value="TreeGrafter"/>
</dbReference>
<sequence length="441" mass="49946">MAEPCIRLVLGNGINKKAPNPIVTETLPVLIMSHSAMPNGVHKQLRYIPLRYDNDCSEKSALALVFDLRPEWEHSEGPIEIVKFKDGITNTLLKIVKKIPKKSTEQIDDEAILLRAYGNNTDILIDRDREAQSHGLLAERGLAPPLLARFDNGLLYNFIQGRVCTPHDLIKENVWRAVARRLGEWHSVPLPDNYYRETVTNGVNGAYANGHTPAKNKPTPNIWTVMQKWIDALPKDTSAAQSRKSQLQAELDRSFRDLDSVGCSEGHGMIFGHCDLLSANVIILPNGRTTNAANGSESETVRFIDYEYATACPAAFDVANHFAEWGGYDCDYTMLPSQSVRTSFLKEYLRAVTVWPRDVNLKEDMVQDMLKQVDDFRGIPGLYWGIWALIQATISQIDFDYASYAEVRLGEYFAWREETDGIRKAEGREMPLRERCWARLE</sequence>
<organism evidence="4 5">
    <name type="scientific">Endocarpon pusillum</name>
    <dbReference type="NCBI Taxonomy" id="364733"/>
    <lineage>
        <taxon>Eukaryota</taxon>
        <taxon>Fungi</taxon>
        <taxon>Dikarya</taxon>
        <taxon>Ascomycota</taxon>
        <taxon>Pezizomycotina</taxon>
        <taxon>Eurotiomycetes</taxon>
        <taxon>Chaetothyriomycetidae</taxon>
        <taxon>Verrucariales</taxon>
        <taxon>Verrucariaceae</taxon>
        <taxon>Endocarpon</taxon>
    </lineage>
</organism>
<dbReference type="PANTHER" id="PTHR22603:SF66">
    <property type="entry name" value="ETHANOLAMINE KINASE"/>
    <property type="match status" value="1"/>
</dbReference>
<dbReference type="GO" id="GO:0006646">
    <property type="term" value="P:phosphatidylethanolamine biosynthetic process"/>
    <property type="evidence" value="ECO:0007669"/>
    <property type="project" value="TreeGrafter"/>
</dbReference>
<name>A0A8H7AFR1_9EURO</name>
<reference evidence="4" key="1">
    <citation type="submission" date="2020-02" db="EMBL/GenBank/DDBJ databases">
        <authorList>
            <person name="Palmer J.M."/>
        </authorList>
    </citation>
    <scope>NUCLEOTIDE SEQUENCE</scope>
    <source>
        <strain evidence="4">EPUS1.4</strain>
        <tissue evidence="4">Thallus</tissue>
    </source>
</reference>
<dbReference type="Proteomes" id="UP000606974">
    <property type="component" value="Unassembled WGS sequence"/>
</dbReference>
<comment type="similarity">
    <text evidence="2">Belongs to the choline/ethanolamine kinase family.</text>
</comment>
<comment type="pathway">
    <text evidence="1">Phospholipid metabolism; phosphatidylethanolamine biosynthesis; phosphatidylethanolamine from ethanolamine: step 1/3.</text>
</comment>
<evidence type="ECO:0000256" key="1">
    <source>
        <dbReference type="ARBA" id="ARBA00037883"/>
    </source>
</evidence>
<dbReference type="SUPFAM" id="SSF56112">
    <property type="entry name" value="Protein kinase-like (PK-like)"/>
    <property type="match status" value="1"/>
</dbReference>
<accession>A0A8H7AFR1</accession>
<dbReference type="Gene3D" id="3.90.1200.10">
    <property type="match status" value="1"/>
</dbReference>
<dbReference type="Pfam" id="PF01633">
    <property type="entry name" value="Choline_kinase"/>
    <property type="match status" value="1"/>
</dbReference>
<evidence type="ECO:0000256" key="2">
    <source>
        <dbReference type="ARBA" id="ARBA00038211"/>
    </source>
</evidence>
<dbReference type="EC" id="2.7.1.82" evidence="3"/>
<dbReference type="OrthoDB" id="10267235at2759"/>
<protein>
    <recommendedName>
        <fullName evidence="3">ethanolamine kinase</fullName>
        <ecNumber evidence="3">2.7.1.82</ecNumber>
    </recommendedName>
</protein>
<comment type="caution">
    <text evidence="4">The sequence shown here is derived from an EMBL/GenBank/DDBJ whole genome shotgun (WGS) entry which is preliminary data.</text>
</comment>
<evidence type="ECO:0000256" key="3">
    <source>
        <dbReference type="ARBA" id="ARBA00038874"/>
    </source>
</evidence>
<dbReference type="CDD" id="cd05157">
    <property type="entry name" value="ETNK_euk"/>
    <property type="match status" value="1"/>
</dbReference>
<evidence type="ECO:0000313" key="4">
    <source>
        <dbReference type="EMBL" id="KAF7508290.1"/>
    </source>
</evidence>
<dbReference type="InterPro" id="IPR011009">
    <property type="entry name" value="Kinase-like_dom_sf"/>
</dbReference>
<evidence type="ECO:0000313" key="5">
    <source>
        <dbReference type="Proteomes" id="UP000606974"/>
    </source>
</evidence>